<dbReference type="CDD" id="cd06579">
    <property type="entry name" value="TM_PBP1_transp_AraH_like"/>
    <property type="match status" value="1"/>
</dbReference>
<accession>A0ABW0PRE0</accession>
<evidence type="ECO:0000256" key="3">
    <source>
        <dbReference type="ARBA" id="ARBA00022475"/>
    </source>
</evidence>
<evidence type="ECO:0000256" key="2">
    <source>
        <dbReference type="ARBA" id="ARBA00022448"/>
    </source>
</evidence>
<keyword evidence="4" id="KW-0997">Cell inner membrane</keyword>
<evidence type="ECO:0000256" key="1">
    <source>
        <dbReference type="ARBA" id="ARBA00004651"/>
    </source>
</evidence>
<keyword evidence="7 8" id="KW-0472">Membrane</keyword>
<evidence type="ECO:0000256" key="5">
    <source>
        <dbReference type="ARBA" id="ARBA00022692"/>
    </source>
</evidence>
<keyword evidence="2" id="KW-0813">Transport</keyword>
<evidence type="ECO:0000256" key="8">
    <source>
        <dbReference type="SAM" id="Phobius"/>
    </source>
</evidence>
<keyword evidence="10" id="KW-1185">Reference proteome</keyword>
<feature type="transmembrane region" description="Helical" evidence="8">
    <location>
        <begin position="109"/>
        <end position="131"/>
    </location>
</feature>
<evidence type="ECO:0000256" key="6">
    <source>
        <dbReference type="ARBA" id="ARBA00022989"/>
    </source>
</evidence>
<evidence type="ECO:0000256" key="7">
    <source>
        <dbReference type="ARBA" id="ARBA00023136"/>
    </source>
</evidence>
<feature type="transmembrane region" description="Helical" evidence="8">
    <location>
        <begin position="138"/>
        <end position="157"/>
    </location>
</feature>
<dbReference type="PANTHER" id="PTHR32196">
    <property type="entry name" value="ABC TRANSPORTER PERMEASE PROTEIN YPHD-RELATED-RELATED"/>
    <property type="match status" value="1"/>
</dbReference>
<evidence type="ECO:0000313" key="9">
    <source>
        <dbReference type="EMBL" id="MFC5515221.1"/>
    </source>
</evidence>
<evidence type="ECO:0000313" key="10">
    <source>
        <dbReference type="Proteomes" id="UP001596150"/>
    </source>
</evidence>
<comment type="subcellular location">
    <subcellularLocation>
        <location evidence="1">Cell membrane</location>
        <topology evidence="1">Multi-pass membrane protein</topology>
    </subcellularLocation>
</comment>
<name>A0ABW0PRE0_9HYPH</name>
<organism evidence="9 10">
    <name type="scientific">Kaistia terrae</name>
    <dbReference type="NCBI Taxonomy" id="537017"/>
    <lineage>
        <taxon>Bacteria</taxon>
        <taxon>Pseudomonadati</taxon>
        <taxon>Pseudomonadota</taxon>
        <taxon>Alphaproteobacteria</taxon>
        <taxon>Hyphomicrobiales</taxon>
        <taxon>Kaistiaceae</taxon>
        <taxon>Kaistia</taxon>
    </lineage>
</organism>
<dbReference type="InterPro" id="IPR001851">
    <property type="entry name" value="ABC_transp_permease"/>
</dbReference>
<gene>
    <name evidence="9" type="ORF">ACFPP9_05520</name>
</gene>
<feature type="transmembrane region" description="Helical" evidence="8">
    <location>
        <begin position="33"/>
        <end position="50"/>
    </location>
</feature>
<dbReference type="Pfam" id="PF02653">
    <property type="entry name" value="BPD_transp_2"/>
    <property type="match status" value="1"/>
</dbReference>
<dbReference type="EMBL" id="JBHSML010000002">
    <property type="protein sequence ID" value="MFC5515221.1"/>
    <property type="molecule type" value="Genomic_DNA"/>
</dbReference>
<comment type="caution">
    <text evidence="9">The sequence shown here is derived from an EMBL/GenBank/DDBJ whole genome shotgun (WGS) entry which is preliminary data.</text>
</comment>
<feature type="transmembrane region" description="Helical" evidence="8">
    <location>
        <begin position="177"/>
        <end position="198"/>
    </location>
</feature>
<reference evidence="10" key="1">
    <citation type="journal article" date="2019" name="Int. J. Syst. Evol. Microbiol.">
        <title>The Global Catalogue of Microorganisms (GCM) 10K type strain sequencing project: providing services to taxonomists for standard genome sequencing and annotation.</title>
        <authorList>
            <consortium name="The Broad Institute Genomics Platform"/>
            <consortium name="The Broad Institute Genome Sequencing Center for Infectious Disease"/>
            <person name="Wu L."/>
            <person name="Ma J."/>
        </authorList>
    </citation>
    <scope>NUCLEOTIDE SEQUENCE [LARGE SCALE GENOMIC DNA]</scope>
    <source>
        <strain evidence="10">KACC 12633</strain>
    </source>
</reference>
<protein>
    <submittedName>
        <fullName evidence="9">ABC transporter permease</fullName>
    </submittedName>
</protein>
<keyword evidence="6 8" id="KW-1133">Transmembrane helix</keyword>
<feature type="transmembrane region" description="Helical" evidence="8">
    <location>
        <begin position="306"/>
        <end position="324"/>
    </location>
</feature>
<evidence type="ECO:0000256" key="4">
    <source>
        <dbReference type="ARBA" id="ARBA00022519"/>
    </source>
</evidence>
<dbReference type="RefSeq" id="WP_266343218.1">
    <property type="nucleotide sequence ID" value="NZ_JAPKNH010000002.1"/>
</dbReference>
<proteinExistence type="predicted"/>
<dbReference type="PANTHER" id="PTHR32196:SF21">
    <property type="entry name" value="ABC TRANSPORTER PERMEASE PROTEIN YPHD-RELATED"/>
    <property type="match status" value="1"/>
</dbReference>
<feature type="transmembrane region" description="Helical" evidence="8">
    <location>
        <begin position="62"/>
        <end position="80"/>
    </location>
</feature>
<feature type="transmembrane region" description="Helical" evidence="8">
    <location>
        <begin position="228"/>
        <end position="246"/>
    </location>
</feature>
<sequence length="335" mass="34826">MSAVSEPIDGLGRDSTNWAATALTAIGLWARRYPVWIFLAAALVFFSLKSPHFLSVFNLSNILLQAAFFGFLSIGLTLLIISRNIDLTVGSVAGLAACLAVGLQPSLGLWLPIAIGLGAGLAIGLLNGFLVERAGIDSFIVTLAGMIGIKGLAFAFAGEESISASIDLFNELGALRIGRIHAIALLFLALLAIGHYVLKHTKYGRETYAIGGNRTAAVNAGVRVSRHVIIGFAISGLLAAFCGIAMAANMGAAMPAFGLGYEGWAIAAVVLGGTKLSGGSGRIVNTLGGVLLLASLRNGLNMIHVPAYYVLVTIGGALILALFFDTQFSRKPRQG</sequence>
<feature type="transmembrane region" description="Helical" evidence="8">
    <location>
        <begin position="87"/>
        <end position="103"/>
    </location>
</feature>
<keyword evidence="5 8" id="KW-0812">Transmembrane</keyword>
<keyword evidence="3" id="KW-1003">Cell membrane</keyword>
<dbReference type="Proteomes" id="UP001596150">
    <property type="component" value="Unassembled WGS sequence"/>
</dbReference>